<accession>A0ABP0RIV9</accession>
<gene>
    <name evidence="4" type="ORF">CCMP2556_LOCUS47471</name>
    <name evidence="5" type="ORF">CCMP2556_LOCUS47491</name>
</gene>
<dbReference type="EMBL" id="CAXAMN010026084">
    <property type="protein sequence ID" value="CAK9100487.1"/>
    <property type="molecule type" value="Genomic_DNA"/>
</dbReference>
<feature type="region of interest" description="Disordered" evidence="1">
    <location>
        <begin position="250"/>
        <end position="376"/>
    </location>
</feature>
<feature type="signal peptide" evidence="3">
    <location>
        <begin position="1"/>
        <end position="26"/>
    </location>
</feature>
<keyword evidence="6" id="KW-1185">Reference proteome</keyword>
<evidence type="ECO:0000256" key="2">
    <source>
        <dbReference type="SAM" id="Phobius"/>
    </source>
</evidence>
<evidence type="ECO:0000313" key="5">
    <source>
        <dbReference type="EMBL" id="CAK9100542.1"/>
    </source>
</evidence>
<reference evidence="5 6" key="1">
    <citation type="submission" date="2024-02" db="EMBL/GenBank/DDBJ databases">
        <authorList>
            <person name="Chen Y."/>
            <person name="Shah S."/>
            <person name="Dougan E. K."/>
            <person name="Thang M."/>
            <person name="Chan C."/>
        </authorList>
    </citation>
    <scope>NUCLEOTIDE SEQUENCE [LARGE SCALE GENOMIC DNA]</scope>
</reference>
<feature type="transmembrane region" description="Helical" evidence="2">
    <location>
        <begin position="183"/>
        <end position="207"/>
    </location>
</feature>
<proteinExistence type="predicted"/>
<dbReference type="Proteomes" id="UP001642484">
    <property type="component" value="Unassembled WGS sequence"/>
</dbReference>
<evidence type="ECO:0000256" key="3">
    <source>
        <dbReference type="SAM" id="SignalP"/>
    </source>
</evidence>
<keyword evidence="2" id="KW-1133">Transmembrane helix</keyword>
<keyword evidence="2" id="KW-0812">Transmembrane</keyword>
<keyword evidence="2" id="KW-0472">Membrane</keyword>
<dbReference type="EMBL" id="CAXAMN010026095">
    <property type="protein sequence ID" value="CAK9100542.1"/>
    <property type="molecule type" value="Genomic_DNA"/>
</dbReference>
<feature type="compositionally biased region" description="Polar residues" evidence="1">
    <location>
        <begin position="309"/>
        <end position="324"/>
    </location>
</feature>
<evidence type="ECO:0000313" key="6">
    <source>
        <dbReference type="Proteomes" id="UP001642484"/>
    </source>
</evidence>
<name>A0ABP0RIV9_9DINO</name>
<evidence type="ECO:0000313" key="4">
    <source>
        <dbReference type="EMBL" id="CAK9100487.1"/>
    </source>
</evidence>
<protein>
    <submittedName>
        <fullName evidence="5">Uncharacterized protein</fullName>
    </submittedName>
</protein>
<evidence type="ECO:0000256" key="1">
    <source>
        <dbReference type="SAM" id="MobiDB-lite"/>
    </source>
</evidence>
<feature type="compositionally biased region" description="Basic residues" evidence="1">
    <location>
        <begin position="351"/>
        <end position="364"/>
    </location>
</feature>
<keyword evidence="3" id="KW-0732">Signal</keyword>
<organism evidence="5 6">
    <name type="scientific">Durusdinium trenchii</name>
    <dbReference type="NCBI Taxonomy" id="1381693"/>
    <lineage>
        <taxon>Eukaryota</taxon>
        <taxon>Sar</taxon>
        <taxon>Alveolata</taxon>
        <taxon>Dinophyceae</taxon>
        <taxon>Suessiales</taxon>
        <taxon>Symbiodiniaceae</taxon>
        <taxon>Durusdinium</taxon>
    </lineage>
</organism>
<comment type="caution">
    <text evidence="5">The sequence shown here is derived from an EMBL/GenBank/DDBJ whole genome shotgun (WGS) entry which is preliminary data.</text>
</comment>
<feature type="compositionally biased region" description="Low complexity" evidence="1">
    <location>
        <begin position="267"/>
        <end position="290"/>
    </location>
</feature>
<sequence length="376" mass="39793">MALRGILFSLLHFDLVDLSLAEGAEAAESSTRFLRGRQLQTDSQRLVQAQCKPGYSDVTNGQAYYWSCAHYCEGGKYYATKGCICACLTPKQEEVWLASGGVAGSADGEADGSTDVGRILVTPLPRTTTVQDRGPVQPIPIGELNGGEWHGSPSVVEGPILPSRWATTSGAPDVESEDTGLDLMLLSLLGAGCIVAVAVLGLVCFNWRTLLGSCTKKKRESPKVFAQSPVLQLHLPKDLCPQPVINLDLSSRRSSKTSEGAIATTGPAAVAPSSRRSSKASGVSVAVASARPERNLLKPPPARDYIPSDVSTCSGVSSAESLQSWAHRVEKPHSGSSGRQLTPEPKGSRSSSRRSSRSSRKISKVKPLEGQTSASH</sequence>
<feature type="chain" id="PRO_5045029549" evidence="3">
    <location>
        <begin position="27"/>
        <end position="376"/>
    </location>
</feature>